<dbReference type="AlphaFoldDB" id="A0A084JGI3"/>
<evidence type="ECO:0000313" key="2">
    <source>
        <dbReference type="EMBL" id="KEZ88067.1"/>
    </source>
</evidence>
<comment type="caution">
    <text evidence="2">The sequence shown here is derived from an EMBL/GenBank/DDBJ whole genome shotgun (WGS) entry which is preliminary data.</text>
</comment>
<dbReference type="InterPro" id="IPR050955">
    <property type="entry name" value="Plant_Biomass_Hydrol_Est"/>
</dbReference>
<dbReference type="Proteomes" id="UP000028542">
    <property type="component" value="Unassembled WGS sequence"/>
</dbReference>
<evidence type="ECO:0000313" key="3">
    <source>
        <dbReference type="Proteomes" id="UP000028542"/>
    </source>
</evidence>
<dbReference type="EMBL" id="JPMD01000005">
    <property type="protein sequence ID" value="KEZ88067.1"/>
    <property type="molecule type" value="Genomic_DNA"/>
</dbReference>
<organism evidence="2 3">
    <name type="scientific">Clostridium sulfidigenes</name>
    <dbReference type="NCBI Taxonomy" id="318464"/>
    <lineage>
        <taxon>Bacteria</taxon>
        <taxon>Bacillati</taxon>
        <taxon>Bacillota</taxon>
        <taxon>Clostridia</taxon>
        <taxon>Eubacteriales</taxon>
        <taxon>Clostridiaceae</taxon>
        <taxon>Clostridium</taxon>
    </lineage>
</organism>
<dbReference type="RefSeq" id="WP_035130352.1">
    <property type="nucleotide sequence ID" value="NZ_JPMD01000005.1"/>
</dbReference>
<keyword evidence="1" id="KW-0732">Signal</keyword>
<reference evidence="2 3" key="1">
    <citation type="submission" date="2014-07" db="EMBL/GenBank/DDBJ databases">
        <title>Draft genome of Clostridium sulfidigenes 113A isolated from sediments associated with methane hydrate from Krishna Godavari basin.</title>
        <authorList>
            <person name="Honkalas V.S."/>
            <person name="Dabir A.P."/>
            <person name="Arora P."/>
            <person name="Dhakephalkar P.K."/>
        </authorList>
    </citation>
    <scope>NUCLEOTIDE SEQUENCE [LARGE SCALE GENOMIC DNA]</scope>
    <source>
        <strain evidence="2 3">113A</strain>
    </source>
</reference>
<dbReference type="InterPro" id="IPR029058">
    <property type="entry name" value="AB_hydrolase_fold"/>
</dbReference>
<name>A0A084JGI3_9CLOT</name>
<dbReference type="PANTHER" id="PTHR43037">
    <property type="entry name" value="UNNAMED PRODUCT-RELATED"/>
    <property type="match status" value="1"/>
</dbReference>
<evidence type="ECO:0008006" key="4">
    <source>
        <dbReference type="Google" id="ProtNLM"/>
    </source>
</evidence>
<keyword evidence="3" id="KW-1185">Reference proteome</keyword>
<dbReference type="PANTHER" id="PTHR43037:SF1">
    <property type="entry name" value="BLL1128 PROTEIN"/>
    <property type="match status" value="1"/>
</dbReference>
<protein>
    <recommendedName>
        <fullName evidence="4">Phospholipase/carboxylesterase/thioesterase domain-containing protein</fullName>
    </recommendedName>
</protein>
<proteinExistence type="predicted"/>
<dbReference type="Gene3D" id="3.40.50.1820">
    <property type="entry name" value="alpha/beta hydrolase"/>
    <property type="match status" value="1"/>
</dbReference>
<sequence length="320" mass="37476">MKYRNFYEFEEYFSILFSEKKYDEVLNILLHANELLPKDEYEDNLFELMIDESRIYTETNNSESCINLIKKSLEKGYPLPLHWPNFDLLRNHPEYESLNNLNTKLLHQAKENSKLEYEVHLPKSYDPTKKYPLFFCLHGDGFHCNIKNTSWYWKPDALLEKGYIVVYPQSSQMYFHNSFGWLTDPTMSRKELKDCYEQLLLDYSIDETCVLFGGFSGGATTSIDMAFHNTIPIKGVIALCPGDYLDIIGLEDTKKLSERKTKIVILEGDQDTDPVVQYLLKIFKEVGLAHKYHINKGIGHWYPEDLDEKTLKAVEFIVNN</sequence>
<accession>A0A084JGI3</accession>
<dbReference type="eggNOG" id="COG0400">
    <property type="taxonomic scope" value="Bacteria"/>
</dbReference>
<dbReference type="SUPFAM" id="SSF53474">
    <property type="entry name" value="alpha/beta-Hydrolases"/>
    <property type="match status" value="1"/>
</dbReference>
<evidence type="ECO:0000256" key="1">
    <source>
        <dbReference type="ARBA" id="ARBA00022729"/>
    </source>
</evidence>
<gene>
    <name evidence="2" type="ORF">IO99_03665</name>
</gene>
<dbReference type="STRING" id="318464.IO99_03665"/>